<dbReference type="Gene3D" id="2.70.70.10">
    <property type="entry name" value="Glucose Permease (Domain IIA)"/>
    <property type="match status" value="1"/>
</dbReference>
<organism evidence="1 2">
    <name type="scientific">Uliginosibacterium silvisoli</name>
    <dbReference type="NCBI Taxonomy" id="3114758"/>
    <lineage>
        <taxon>Bacteria</taxon>
        <taxon>Pseudomonadati</taxon>
        <taxon>Pseudomonadota</taxon>
        <taxon>Betaproteobacteria</taxon>
        <taxon>Rhodocyclales</taxon>
        <taxon>Zoogloeaceae</taxon>
        <taxon>Uliginosibacterium</taxon>
    </lineage>
</organism>
<evidence type="ECO:0000313" key="2">
    <source>
        <dbReference type="Proteomes" id="UP001331561"/>
    </source>
</evidence>
<keyword evidence="1" id="KW-0378">Hydrolase</keyword>
<dbReference type="SUPFAM" id="SSF53955">
    <property type="entry name" value="Lysozyme-like"/>
    <property type="match status" value="1"/>
</dbReference>
<keyword evidence="2" id="KW-1185">Reference proteome</keyword>
<dbReference type="RefSeq" id="WP_327600256.1">
    <property type="nucleotide sequence ID" value="NZ_JAYXHS010000003.1"/>
</dbReference>
<gene>
    <name evidence="1" type="ORF">VVD49_16245</name>
</gene>
<name>A0ABU6K773_9RHOO</name>
<accession>A0ABU6K773</accession>
<dbReference type="CDD" id="cd12797">
    <property type="entry name" value="M23_peptidase"/>
    <property type="match status" value="1"/>
</dbReference>
<evidence type="ECO:0000313" key="1">
    <source>
        <dbReference type="EMBL" id="MEC5387281.1"/>
    </source>
</evidence>
<dbReference type="InterPro" id="IPR023346">
    <property type="entry name" value="Lysozyme-like_dom_sf"/>
</dbReference>
<dbReference type="EC" id="3.4.-.-" evidence="1"/>
<protein>
    <submittedName>
        <fullName evidence="1">M23 family metallopeptidase</fullName>
        <ecNumber evidence="1">3.4.-.-</ecNumber>
    </submittedName>
</protein>
<proteinExistence type="predicted"/>
<sequence length="760" mass="85186">MLISPPFLPPRLEDETEETWLNRAFEEVVGEGMYPVGDRLCWHGGIHLNAPASTSVADQFLPVRAIADGTVVFVRHGEATRNDDPNHVLNYDGGWTSDGAVVIEHNTEIGADAQNNPVSVRFYSVYMHLTSVSSTIQQGRPIYRKDLLGDAGYIRGEPNRMHFEIACDAANLQNLIGRTTGDLPITQDGRVSVVFGELYFHMPSGTPIYDQKPLDNNPVAHIQPPKPSAKAPLPPPQALSPITTTEMPCIVGMRHAYGEGVAANRGNLTVRTYLESGTRCGDALPEAEYEYNLYPRAKAISESYPANERPAPSAVLELLRFGRIINAANETLTPNDVPHWHEITIPTADGTGNQRGWVNLNNQAPEQIVRKFSDADFPHWAGWRVFDDDLSAGDSRCDSAAFKTLLDISRDGNVTPDERRARMQDPNVLKKALHAICAMPSEWNAADIETRWNWLQLSSDENPQALDGEEFSGFCAHVRAFCVAAPELHTATFRLHPRSFVTAFRQCGWLSTAESVQLLPRRFVAEHHGTQTLYRSSITLAQARARIGGMARELNRIMRKYMIESRQRQSVFLANAVVESSYMAQFYEGGRGANTRYGDWYGRGIIQITWEENYLAYFRYRGRSTATAAQNVTWRDRIETDLYERCDSAGFWWARNAANRHSSGVTANQTWRVSICENFDWRRRLCIGNSTAETRLSNPTLDLVGRLVNTGGVNTTVRVNGLIERRDIFTHIQAVLTETAYPDEHGIASRQTPLFFTAQR</sequence>
<dbReference type="Gene3D" id="1.10.530.10">
    <property type="match status" value="1"/>
</dbReference>
<reference evidence="1 2" key="1">
    <citation type="submission" date="2024-01" db="EMBL/GenBank/DDBJ databases">
        <title>Uliginosibacterium soil sp. nov.</title>
        <authorList>
            <person name="Lv Y."/>
        </authorList>
    </citation>
    <scope>NUCLEOTIDE SEQUENCE [LARGE SCALE GENOMIC DNA]</scope>
    <source>
        <strain evidence="1 2">H3</strain>
    </source>
</reference>
<dbReference type="Proteomes" id="UP001331561">
    <property type="component" value="Unassembled WGS sequence"/>
</dbReference>
<dbReference type="EMBL" id="JAYXHS010000003">
    <property type="protein sequence ID" value="MEC5387281.1"/>
    <property type="molecule type" value="Genomic_DNA"/>
</dbReference>
<dbReference type="GO" id="GO:0016787">
    <property type="term" value="F:hydrolase activity"/>
    <property type="evidence" value="ECO:0007669"/>
    <property type="project" value="UniProtKB-KW"/>
</dbReference>
<dbReference type="InterPro" id="IPR011055">
    <property type="entry name" value="Dup_hybrid_motif"/>
</dbReference>
<comment type="caution">
    <text evidence="1">The sequence shown here is derived from an EMBL/GenBank/DDBJ whole genome shotgun (WGS) entry which is preliminary data.</text>
</comment>